<proteinExistence type="predicted"/>
<dbReference type="EMBL" id="CP039898">
    <property type="protein sequence ID" value="QCL82013.1"/>
    <property type="molecule type" value="Genomic_DNA"/>
</dbReference>
<evidence type="ECO:0000313" key="1">
    <source>
        <dbReference type="EMBL" id="QCL82013.1"/>
    </source>
</evidence>
<gene>
    <name evidence="1" type="ORF">CFBP5877_23425</name>
</gene>
<sequence>MSGGEKSQSTSTLRSIIRNALEELERDGEIVICSSSPNHITDFLNDRLQVLTPTDTITSVELAGLRSLVYHAINDKRFFDWEMPTLTGLTAEEFANLAAKLPTG</sequence>
<dbReference type="Proteomes" id="UP000298579">
    <property type="component" value="Chromosome linear"/>
</dbReference>
<dbReference type="RefSeq" id="WP_080827779.1">
    <property type="nucleotide sequence ID" value="NZ_CP039889.1"/>
</dbReference>
<accession>A0AAE6BFN1</accession>
<organism evidence="1 2">
    <name type="scientific">Agrobacterium tumefaciens</name>
    <dbReference type="NCBI Taxonomy" id="358"/>
    <lineage>
        <taxon>Bacteria</taxon>
        <taxon>Pseudomonadati</taxon>
        <taxon>Pseudomonadota</taxon>
        <taxon>Alphaproteobacteria</taxon>
        <taxon>Hyphomicrobiales</taxon>
        <taxon>Rhizobiaceae</taxon>
        <taxon>Rhizobium/Agrobacterium group</taxon>
        <taxon>Agrobacterium</taxon>
        <taxon>Agrobacterium tumefaciens complex</taxon>
    </lineage>
</organism>
<dbReference type="AlphaFoldDB" id="A0AAE6BFN1"/>
<protein>
    <submittedName>
        <fullName evidence="1">Uncharacterized protein</fullName>
    </submittedName>
</protein>
<name>A0AAE6BFN1_AGRTU</name>
<reference evidence="1 2" key="1">
    <citation type="submission" date="2019-04" db="EMBL/GenBank/DDBJ databases">
        <title>Complete genome sequence of Agrobacterium tumefaciens CFBP5877.</title>
        <authorList>
            <person name="Huang Y.-Y."/>
            <person name="Chiang H.-Y."/>
            <person name="Chou L."/>
            <person name="Lai E.-M."/>
            <person name="Kuo C.-H."/>
        </authorList>
    </citation>
    <scope>NUCLEOTIDE SEQUENCE [LARGE SCALE GENOMIC DNA]</scope>
    <source>
        <strain evidence="1 2">CFBP5877</strain>
    </source>
</reference>
<evidence type="ECO:0000313" key="2">
    <source>
        <dbReference type="Proteomes" id="UP000298579"/>
    </source>
</evidence>